<sequence>MNKFILTCFVYAFYLSSLAMADPIFLRSGDHDGFTRLVLQLPPNVQWEVSSIPGKQSISFRGHDDGFDIRGVFEIIQRDRLINIQTFPSRLELELNCNCKVEYFVEFNKYLVIDIMDSPLFLPNEIGKSTNLKQLEIHSNFGFGELMWIAPEPKPVSRYSEEDLSEGADQKASDEASLAAASVAEQTRKRLLEGVANAASRGLIQPQLPEENIQPTTQQAPQTVDIYDSSGQEVFDLNTQLGNLRVTSSRDSPQNSGNIGLTASGTVCPDPGVIQVTNWGDEGPFHEQTSKLREKLYTELDRLDEQTVLELARLYIYFGFGLEAKQTLRLSKNLETLHPEILDLADIVDFGFARNPRIIHRYLGCNSDGSFWAVLAARTISPNKMINEKAALRGLSKLPPHLRDYLAPKLSERFTGLEKFVSASIALRQIDPNGETGDTDSEIAKAIIDNSAGRTSSADLVFSEISLADSSDAPKALISYIENRLINLDAVGEDVSLLIDAYAFEFRNSALSSQLERAQILSSALSGQFDKAIKLTNLLKSNHEEEPISEILPHVLSVLANSASDIDFLDIVFRELPADRKEISPEVIFVVAERLLALGFPEFAQEWLDGAPKENWDSRFLELRANIFLELNQPQAALKFIESAFGGRVNEIKARAHLALGQNDVATDLFEAAGLVEQAQRSAWLSDQGVSLRQAQTAPLNKVQELTNRTISNVPKNNSMLSETVSALEESANARNALGIALKELEISD</sequence>
<gene>
    <name evidence="2" type="ORF">ROLI_038660</name>
</gene>
<evidence type="ECO:0000256" key="1">
    <source>
        <dbReference type="SAM" id="SignalP"/>
    </source>
</evidence>
<keyword evidence="1" id="KW-0732">Signal</keyword>
<proteinExistence type="predicted"/>
<reference evidence="2 3" key="1">
    <citation type="submission" date="2015-07" db="EMBL/GenBank/DDBJ databases">
        <authorList>
            <person name="Voget S."/>
            <person name="Dogs M."/>
            <person name="Brinkhoff T.H."/>
            <person name="Daniel R."/>
        </authorList>
    </citation>
    <scope>NUCLEOTIDE SEQUENCE [LARGE SCALE GENOMIC DNA]</scope>
    <source>
        <strain evidence="2 3">B14</strain>
    </source>
</reference>
<evidence type="ECO:0000313" key="3">
    <source>
        <dbReference type="Proteomes" id="UP001318682"/>
    </source>
</evidence>
<accession>A0ABZ2BY87</accession>
<feature type="chain" id="PRO_5045388508" evidence="1">
    <location>
        <begin position="22"/>
        <end position="749"/>
    </location>
</feature>
<protein>
    <submittedName>
        <fullName evidence="2">Uncharacterized protein</fullName>
    </submittedName>
</protein>
<feature type="signal peptide" evidence="1">
    <location>
        <begin position="1"/>
        <end position="21"/>
    </location>
</feature>
<dbReference type="EMBL" id="CP143423">
    <property type="protein sequence ID" value="WVX50766.1"/>
    <property type="molecule type" value="Genomic_DNA"/>
</dbReference>
<organism evidence="2 3">
    <name type="scientific">Roseobacter fucihabitans</name>
    <dbReference type="NCBI Taxonomy" id="1537242"/>
    <lineage>
        <taxon>Bacteria</taxon>
        <taxon>Pseudomonadati</taxon>
        <taxon>Pseudomonadota</taxon>
        <taxon>Alphaproteobacteria</taxon>
        <taxon>Rhodobacterales</taxon>
        <taxon>Roseobacteraceae</taxon>
        <taxon>Roseobacter</taxon>
    </lineage>
</organism>
<keyword evidence="3" id="KW-1185">Reference proteome</keyword>
<evidence type="ECO:0000313" key="2">
    <source>
        <dbReference type="EMBL" id="WVX50766.1"/>
    </source>
</evidence>
<dbReference type="RefSeq" id="WP_187431454.1">
    <property type="nucleotide sequence ID" value="NZ_CP143423.1"/>
</dbReference>
<name>A0ABZ2BY87_9RHOB</name>
<dbReference type="Proteomes" id="UP001318682">
    <property type="component" value="Chromosome"/>
</dbReference>
<reference evidence="3" key="2">
    <citation type="submission" date="2024-01" db="EMBL/GenBank/DDBJ databases">
        <title>Roseobacter fucihabitans sp. nov., isolated from the brown alga Fucus spiralis.</title>
        <authorList>
            <person name="Hahnke S."/>
            <person name="Berger M."/>
            <person name="Schlingloff A."/>
            <person name="Athale I."/>
            <person name="Neumann-Schaal M."/>
            <person name="Adenaya A."/>
            <person name="Poehlein A."/>
            <person name="Daniel R."/>
            <person name="Pertersen J."/>
            <person name="Brinkhoff T."/>
        </authorList>
    </citation>
    <scope>NUCLEOTIDE SEQUENCE [LARGE SCALE GENOMIC DNA]</scope>
    <source>
        <strain evidence="3">B14</strain>
    </source>
</reference>